<evidence type="ECO:0000256" key="1">
    <source>
        <dbReference type="SAM" id="SignalP"/>
    </source>
</evidence>
<protein>
    <submittedName>
        <fullName evidence="2">Uncharacterized protein</fullName>
    </submittedName>
</protein>
<dbReference type="EMBL" id="CACVAU010000064">
    <property type="protein sequence ID" value="CAA6822267.1"/>
    <property type="molecule type" value="Genomic_DNA"/>
</dbReference>
<accession>A0A6S6TVX9</accession>
<sequence length="136" mass="15217">MINSNFLRLCAASVLLSTTLLGADKCVGGFCIVNLDNLKPSQNLQEEKLTVLESLDSLIDKSMTIVLDGEMITVFPHSSYVMNKPQVLEENLLVIESADSLEDTILEQSKLPSSEFFCEKNKKPLYDKQHETFQCV</sequence>
<name>A0A6S6TVX9_9BACT</name>
<dbReference type="AlphaFoldDB" id="A0A6S6TVX9"/>
<proteinExistence type="predicted"/>
<feature type="chain" id="PRO_5028146399" evidence="1">
    <location>
        <begin position="23"/>
        <end position="136"/>
    </location>
</feature>
<organism evidence="2">
    <name type="scientific">uncultured Sulfurovum sp</name>
    <dbReference type="NCBI Taxonomy" id="269237"/>
    <lineage>
        <taxon>Bacteria</taxon>
        <taxon>Pseudomonadati</taxon>
        <taxon>Campylobacterota</taxon>
        <taxon>Epsilonproteobacteria</taxon>
        <taxon>Campylobacterales</taxon>
        <taxon>Sulfurovaceae</taxon>
        <taxon>Sulfurovum</taxon>
        <taxon>environmental samples</taxon>
    </lineage>
</organism>
<reference evidence="2" key="1">
    <citation type="submission" date="2020-01" db="EMBL/GenBank/DDBJ databases">
        <authorList>
            <person name="Meier V. D."/>
            <person name="Meier V D."/>
        </authorList>
    </citation>
    <scope>NUCLEOTIDE SEQUENCE</scope>
    <source>
        <strain evidence="2">HLG_WM_MAG_05</strain>
    </source>
</reference>
<gene>
    <name evidence="2" type="ORF">HELGO_WM5680</name>
</gene>
<keyword evidence="1" id="KW-0732">Signal</keyword>
<feature type="signal peptide" evidence="1">
    <location>
        <begin position="1"/>
        <end position="22"/>
    </location>
</feature>
<evidence type="ECO:0000313" key="2">
    <source>
        <dbReference type="EMBL" id="CAA6822267.1"/>
    </source>
</evidence>